<dbReference type="EMBL" id="AFYH01132125">
    <property type="status" value="NOT_ANNOTATED_CDS"/>
    <property type="molecule type" value="Genomic_DNA"/>
</dbReference>
<dbReference type="Pfam" id="PF20416">
    <property type="entry name" value="UTP20"/>
    <property type="match status" value="1"/>
</dbReference>
<feature type="region of interest" description="Disordered" evidence="1">
    <location>
        <begin position="865"/>
        <end position="887"/>
    </location>
</feature>
<dbReference type="EMBL" id="AFYH01132128">
    <property type="status" value="NOT_ANNOTATED_CDS"/>
    <property type="molecule type" value="Genomic_DNA"/>
</dbReference>
<sequence>MKTKSSYHKSENTFRFLTFSERLSNVNIDIIHRIDRTGGYAEEVETYFYEGLQKWRDLNLTEQFVQFYREVVNKCQSFNQLVYYQSSIVHSLKTHLQVKGSLACQPLLDLVVQLARDLQTDFYPHFREFFLIITALLDSQDTELLEWAFTSLSYLYKYLWRLMVKDIADIYSLYSTLLAHNKSHIRNFAAESFAFLMRKVPDQNALFNFMFLDLEEHPEKAEGVGQLLFEMCKGVRHMFHSCAVKALPIILQKLGPITETEVLLPWVSVGQALKHMVTSAASYLHKENIDVLWNCLRNSLLSLYEKLNKDNSSECSEQIERLLQIYLLLTEYAQGSKLTKPEEICETLTKIVQASGLSVLCCKTLLEVISTLLLDENVSVQDSLTEEIVRKVFKSGFGRNLILNFSEVMFNMKQFEQNFLPSFLQYIEQCFGTEDTLASEEALAVLAKLILVKAEPPSIGSMAFEKYPLLFTGQSRILNFQKMKDQKSMQMSVLDHILSLIELPKEEDICDLSHPWAALVVIPHIRPMEAEKFLPWVTSLTHRLLTAIESGKLYKGGLFVARQAISSLLSLKESSEILELVPVERVRNLLTIFPADPSSLLLADLYYTRLVLCGHKELLSQEALMELFDRLRPNLSTNISKVRLLTLRILNHFEVQLPEREEDDGAVEIQSVFATSLHAELVPATVHDYREKLIHLRKLRHDLMQPSIPSNVFQEVPLRYLLGMLYINFSHLWDPVIELLISHATGMENKAFWKVYYEHLEKVAVLAEKELQDGIEEGNSDAEQDVLKVQGRDVAVLYLEQLEFTVSISDRTDFTNFRFLLWKAMTEFPNRVESRSRELSPLLLRFINNEYYPADLLVAPSQDLRKKKGSNMGEEGRTEEMGVDDDAAQTEEEVNVELLEEAKQVRKNKPRRAATKQLIIHLKVFSKFTNPRSLYLEPKLKELYSQLLCHQDQEVQKVALECIMTYNHPHLLPYKESLQRLLEDKNFKEEIVHFNISEESSIVKAEHRPDLIPVLMRILYGRMRNKTGSKSQGKSGARARMAIVLQFLAGSLPEEIGMFIDLILEPVKHFSQGTCLTAVLRTVEELDLIKVLPLGRQHSLLNSVEVVMKKLGHLISQYLPEILQILLCMTALVSHILQQREKIQLRFINPLKNLRRLGISHVTEFFADFELYNFSAEEIDAVFSAVIWPQITRLASEGQYAPTALLKFIHVWSENARYFPLLAKQKPGFVEYDVLKNVFALLSAKNISQATANVVMDIVENLLSTPDLELTENVSSLSVTDCQLPELSNIPGESLTLGTKLILSHVPVILQYLSGIMGNAERMRKKKFRAQVSKDLSILSKISKFVQDKEQSSILIGLLLPYLYKGNLTQDTEIDILETVQNLFKYCLNPASFLKPLARLFSVIQNKLSRQTLCTVFETLSGLDSGLKYIADVVVKLNAFDRRHLDDINFDQRLSGFQTATAYIKGMKTLDLNYLITVMHNCFHSIELCEMSLSDSASLCLISIINQLASVSHTEEEFREVIQRTLLEAIRKGLRNKTESIQQDYTTLLSSLIRTFSEHSEFQDLVQLTDYNDPEMDYFENMKHIQIHRRARALKKLAKHLSEGKTVLSSRSLQNYIMPYATTTLFDEKMIKYENMTTASVEMVGAVCKHLSWSAYTYYLKHFLHVLQTGQINQKLAVSLLVTVLEAFHFDHETLRKELEAVQKEDAENAMDIDHLVGDEAMELEDSDNEREEKQKENMDSNVEISNGMAPALEMEEPSKEPVQAKAPIKSFSSLPRNQEELENLIQHIHKTLTGKILPKLHKCLTAKVKRDDEHKLVKSKVVNDEEVVRVPIAFAMIKLMQSLPKEVMEANLPSVLLKVCMLLRNRAQEIRDVARSTLTKIIETLGSQYLLYILKEMKAALVKGYQVHVLTFTVHLLLKSLSNVLKSGELEPCMNLLIEIFNHELFGEIAEEKEVKGIVSKVMEARSSKSYESYEILAQFVGKNRVTRLILPLKEILENTTSLKVSRKVHETLRRIVYGLLLNTDLSAESILLLSHGLINESLPLLTAKTKSKMSAQPPPDPRLPAKSCLLLSPTPTRDSRKAPVSSKTNMHILVDIGLKLLHMSLKKSKVNSSEEHVLEMLDPFIQLLIDCLQSMHVKVITGSLQSFLWLLKFPLPSVETNVEELTKQLFVLLKHYAKAGAARGENFHLVVNCFKVCLFFLFIKAFLFQLENKIVKVATEYS</sequence>
<evidence type="ECO:0000259" key="2">
    <source>
        <dbReference type="Pfam" id="PF07539"/>
    </source>
</evidence>
<dbReference type="EMBL" id="AFYH01132130">
    <property type="status" value="NOT_ANNOTATED_CDS"/>
    <property type="molecule type" value="Genomic_DNA"/>
</dbReference>
<keyword evidence="5" id="KW-1185">Reference proteome</keyword>
<dbReference type="EMBL" id="AFYH01132124">
    <property type="status" value="NOT_ANNOTATED_CDS"/>
    <property type="molecule type" value="Genomic_DNA"/>
</dbReference>
<dbReference type="EMBL" id="AFYH01132132">
    <property type="status" value="NOT_ANNOTATED_CDS"/>
    <property type="molecule type" value="Genomic_DNA"/>
</dbReference>
<proteinExistence type="predicted"/>
<feature type="domain" description="U3 small nucleolar RNA-associated protein 20" evidence="3">
    <location>
        <begin position="1824"/>
        <end position="2040"/>
    </location>
</feature>
<reference evidence="4" key="3">
    <citation type="submission" date="2025-09" db="UniProtKB">
        <authorList>
            <consortium name="Ensembl"/>
        </authorList>
    </citation>
    <scope>IDENTIFICATION</scope>
</reference>
<gene>
    <name evidence="4" type="primary">UTP20</name>
</gene>
<evidence type="ECO:0000313" key="5">
    <source>
        <dbReference type="Proteomes" id="UP000008672"/>
    </source>
</evidence>
<dbReference type="EMBL" id="AFYH01132131">
    <property type="status" value="NOT_ANNOTATED_CDS"/>
    <property type="molecule type" value="Genomic_DNA"/>
</dbReference>
<dbReference type="InterPro" id="IPR011989">
    <property type="entry name" value="ARM-like"/>
</dbReference>
<dbReference type="EMBL" id="AFYH01132133">
    <property type="status" value="NOT_ANNOTATED_CDS"/>
    <property type="molecule type" value="Genomic_DNA"/>
</dbReference>
<dbReference type="InterPro" id="IPR046523">
    <property type="entry name" value="UTP20_dom"/>
</dbReference>
<reference evidence="5" key="1">
    <citation type="submission" date="2011-08" db="EMBL/GenBank/DDBJ databases">
        <title>The draft genome of Latimeria chalumnae.</title>
        <authorList>
            <person name="Di Palma F."/>
            <person name="Alfoldi J."/>
            <person name="Johnson J."/>
            <person name="Berlin A."/>
            <person name="Gnerre S."/>
            <person name="Jaffe D."/>
            <person name="MacCallum I."/>
            <person name="Young S."/>
            <person name="Walker B.J."/>
            <person name="Lander E."/>
            <person name="Lindblad-Toh K."/>
        </authorList>
    </citation>
    <scope>NUCLEOTIDE SEQUENCE [LARGE SCALE GENOMIC DNA]</scope>
    <source>
        <strain evidence="5">Wild caught</strain>
    </source>
</reference>
<name>H3APA8_LATCH</name>
<organism evidence="4 5">
    <name type="scientific">Latimeria chalumnae</name>
    <name type="common">Coelacanth</name>
    <dbReference type="NCBI Taxonomy" id="7897"/>
    <lineage>
        <taxon>Eukaryota</taxon>
        <taxon>Metazoa</taxon>
        <taxon>Chordata</taxon>
        <taxon>Craniata</taxon>
        <taxon>Vertebrata</taxon>
        <taxon>Euteleostomi</taxon>
        <taxon>Coelacanthiformes</taxon>
        <taxon>Coelacanthidae</taxon>
        <taxon>Latimeria</taxon>
    </lineage>
</organism>
<dbReference type="Proteomes" id="UP000008672">
    <property type="component" value="Unassembled WGS sequence"/>
</dbReference>
<dbReference type="OMA" id="CYKSCVQ"/>
<evidence type="ECO:0000256" key="1">
    <source>
        <dbReference type="SAM" id="MobiDB-lite"/>
    </source>
</evidence>
<protein>
    <submittedName>
        <fullName evidence="4">UTP20 small subunit processome component</fullName>
    </submittedName>
</protein>
<dbReference type="Gene3D" id="1.25.10.10">
    <property type="entry name" value="Leucine-rich Repeat Variant"/>
    <property type="match status" value="1"/>
</dbReference>
<dbReference type="InterPro" id="IPR016024">
    <property type="entry name" value="ARM-type_fold"/>
</dbReference>
<evidence type="ECO:0000313" key="4">
    <source>
        <dbReference type="Ensembl" id="ENSLACP00000011479.1"/>
    </source>
</evidence>
<dbReference type="GO" id="GO:0030686">
    <property type="term" value="C:90S preribosome"/>
    <property type="evidence" value="ECO:0007669"/>
    <property type="project" value="TreeGrafter"/>
</dbReference>
<accession>H3APA8</accession>
<dbReference type="EMBL" id="AFYH01132126">
    <property type="status" value="NOT_ANNOTATED_CDS"/>
    <property type="molecule type" value="Genomic_DNA"/>
</dbReference>
<dbReference type="GeneTree" id="ENSGT00390000016813"/>
<dbReference type="Bgee" id="ENSLACG00000010098">
    <property type="expression patterns" value="Expressed in post-anal tail muscle and 1 other cell type or tissue"/>
</dbReference>
<dbReference type="PANTHER" id="PTHR17695:SF11">
    <property type="entry name" value="SMALL SUBUNIT PROCESSOME COMPONENT 20 HOMOLOG"/>
    <property type="match status" value="1"/>
</dbReference>
<dbReference type="InterPro" id="IPR052575">
    <property type="entry name" value="SSU_processome_comp_20"/>
</dbReference>
<dbReference type="InterPro" id="IPR011430">
    <property type="entry name" value="UTP20_N"/>
</dbReference>
<dbReference type="FunCoup" id="H3APA8">
    <property type="interactions" value="2133"/>
</dbReference>
<feature type="domain" description="U3 small nucleolar RNA-associated protein 20 N-terminal" evidence="2">
    <location>
        <begin position="913"/>
        <end position="1537"/>
    </location>
</feature>
<dbReference type="STRING" id="7897.ENSLACP00000011479"/>
<dbReference type="FunFam" id="1.25.10.10:FF:001599">
    <property type="entry name" value="Uncharacterized protein"/>
    <property type="match status" value="1"/>
</dbReference>
<dbReference type="HOGENOM" id="CLU_000327_0_0_1"/>
<dbReference type="PANTHER" id="PTHR17695">
    <property type="entry name" value="SMALL SUBUNIT PROCESSOME COMPONENT 20 HOMOLOG"/>
    <property type="match status" value="1"/>
</dbReference>
<dbReference type="InParanoid" id="H3APA8"/>
<dbReference type="eggNOG" id="KOG1823">
    <property type="taxonomic scope" value="Eukaryota"/>
</dbReference>
<feature type="region of interest" description="Disordered" evidence="1">
    <location>
        <begin position="1723"/>
        <end position="1742"/>
    </location>
</feature>
<dbReference type="EMBL" id="AFYH01132127">
    <property type="status" value="NOT_ANNOTATED_CDS"/>
    <property type="molecule type" value="Genomic_DNA"/>
</dbReference>
<dbReference type="SUPFAM" id="SSF48371">
    <property type="entry name" value="ARM repeat"/>
    <property type="match status" value="3"/>
</dbReference>
<dbReference type="Pfam" id="PF07539">
    <property type="entry name" value="UTP20_N"/>
    <property type="match status" value="1"/>
</dbReference>
<reference evidence="4" key="2">
    <citation type="submission" date="2025-08" db="UniProtKB">
        <authorList>
            <consortium name="Ensembl"/>
        </authorList>
    </citation>
    <scope>IDENTIFICATION</scope>
</reference>
<dbReference type="EMBL" id="AFYH01132129">
    <property type="status" value="NOT_ANNOTATED_CDS"/>
    <property type="molecule type" value="Genomic_DNA"/>
</dbReference>
<evidence type="ECO:0000259" key="3">
    <source>
        <dbReference type="Pfam" id="PF20416"/>
    </source>
</evidence>
<dbReference type="GO" id="GO:0032040">
    <property type="term" value="C:small-subunit processome"/>
    <property type="evidence" value="ECO:0007669"/>
    <property type="project" value="TreeGrafter"/>
</dbReference>
<dbReference type="Ensembl" id="ENSLACT00000011567.1">
    <property type="protein sequence ID" value="ENSLACP00000011479.1"/>
    <property type="gene ID" value="ENSLACG00000010098.1"/>
</dbReference>